<evidence type="ECO:0000313" key="3">
    <source>
        <dbReference type="Proteomes" id="UP000003963"/>
    </source>
</evidence>
<dbReference type="AlphaFoldDB" id="D9WX29"/>
<feature type="region of interest" description="Disordered" evidence="1">
    <location>
        <begin position="1"/>
        <end position="40"/>
    </location>
</feature>
<protein>
    <submittedName>
        <fullName evidence="2">Uncharacterized protein</fullName>
    </submittedName>
</protein>
<dbReference type="HOGENOM" id="CLU_2703284_0_0_11"/>
<dbReference type="STRING" id="457427.SSOG_09171"/>
<proteinExistence type="predicted"/>
<keyword evidence="3" id="KW-1185">Reference proteome</keyword>
<sequence length="73" mass="8314">MDKPADPIVFGPEYDPLARPRIPQTASSPAPVASEDRIDEPQLLAGRTERRTRFAARTRRIFKRHLDSTRTTI</sequence>
<evidence type="ECO:0000256" key="1">
    <source>
        <dbReference type="SAM" id="MobiDB-lite"/>
    </source>
</evidence>
<dbReference type="Proteomes" id="UP000003963">
    <property type="component" value="Unassembled WGS sequence"/>
</dbReference>
<evidence type="ECO:0000313" key="2">
    <source>
        <dbReference type="EMBL" id="EFL29457.1"/>
    </source>
</evidence>
<gene>
    <name evidence="2" type="ORF">SSOG_09171</name>
</gene>
<organism evidence="2 3">
    <name type="scientific">Streptomyces himastatinicus ATCC 53653</name>
    <dbReference type="NCBI Taxonomy" id="457427"/>
    <lineage>
        <taxon>Bacteria</taxon>
        <taxon>Bacillati</taxon>
        <taxon>Actinomycetota</taxon>
        <taxon>Actinomycetes</taxon>
        <taxon>Kitasatosporales</taxon>
        <taxon>Streptomycetaceae</taxon>
        <taxon>Streptomyces</taxon>
        <taxon>Streptomyces violaceusniger group</taxon>
    </lineage>
</organism>
<name>D9WX29_9ACTN</name>
<reference evidence="2 3" key="1">
    <citation type="submission" date="2009-02" db="EMBL/GenBank/DDBJ databases">
        <title>Annotation of Streptomyces hygroscopicus strain ATCC 53653.</title>
        <authorList>
            <consortium name="The Broad Institute Genome Sequencing Platform"/>
            <consortium name="Broad Institute Microbial Sequencing Center"/>
            <person name="Fischbach M."/>
            <person name="Godfrey P."/>
            <person name="Ward D."/>
            <person name="Young S."/>
            <person name="Zeng Q."/>
            <person name="Koehrsen M."/>
            <person name="Alvarado L."/>
            <person name="Berlin A.M."/>
            <person name="Bochicchio J."/>
            <person name="Borenstein D."/>
            <person name="Chapman S.B."/>
            <person name="Chen Z."/>
            <person name="Engels R."/>
            <person name="Freedman E."/>
            <person name="Gellesch M."/>
            <person name="Goldberg J."/>
            <person name="Griggs A."/>
            <person name="Gujja S."/>
            <person name="Heilman E.R."/>
            <person name="Heiman D.I."/>
            <person name="Hepburn T.A."/>
            <person name="Howarth C."/>
            <person name="Jen D."/>
            <person name="Larson L."/>
            <person name="Lewis B."/>
            <person name="Mehta T."/>
            <person name="Park D."/>
            <person name="Pearson M."/>
            <person name="Richards J."/>
            <person name="Roberts A."/>
            <person name="Saif S."/>
            <person name="Shea T.D."/>
            <person name="Shenoy N."/>
            <person name="Sisk P."/>
            <person name="Stolte C."/>
            <person name="Sykes S.N."/>
            <person name="Thomson T."/>
            <person name="Walk T."/>
            <person name="White J."/>
            <person name="Yandava C."/>
            <person name="Straight P."/>
            <person name="Clardy J."/>
            <person name="Hung D."/>
            <person name="Kolter R."/>
            <person name="Mekalanos J."/>
            <person name="Walker S."/>
            <person name="Walsh C.T."/>
            <person name="Wieland-Brown L.C."/>
            <person name="Haas B."/>
            <person name="Nusbaum C."/>
            <person name="Birren B."/>
        </authorList>
    </citation>
    <scope>NUCLEOTIDE SEQUENCE [LARGE SCALE GENOMIC DNA]</scope>
    <source>
        <strain evidence="2 3">ATCC 53653</strain>
    </source>
</reference>
<accession>D9WX29</accession>
<dbReference type="RefSeq" id="WP_009721254.1">
    <property type="nucleotide sequence ID" value="NZ_GG657755.1"/>
</dbReference>
<dbReference type="EMBL" id="GG657755">
    <property type="protein sequence ID" value="EFL29457.1"/>
    <property type="molecule type" value="Genomic_DNA"/>
</dbReference>